<evidence type="ECO:0000256" key="1">
    <source>
        <dbReference type="ARBA" id="ARBA00022801"/>
    </source>
</evidence>
<comment type="caution">
    <text evidence="4">The sequence shown here is derived from an EMBL/GenBank/DDBJ whole genome shotgun (WGS) entry which is preliminary data.</text>
</comment>
<reference evidence="4" key="1">
    <citation type="submission" date="2020-10" db="EMBL/GenBank/DDBJ databases">
        <authorList>
            <person name="Gilroy R."/>
        </authorList>
    </citation>
    <scope>NUCLEOTIDE SEQUENCE</scope>
    <source>
        <strain evidence="4">ChiBcec2-4451</strain>
    </source>
</reference>
<dbReference type="GO" id="GO:0016787">
    <property type="term" value="F:hydrolase activity"/>
    <property type="evidence" value="ECO:0007669"/>
    <property type="project" value="UniProtKB-KW"/>
</dbReference>
<dbReference type="InterPro" id="IPR023365">
    <property type="entry name" value="Sortase_dom-sf"/>
</dbReference>
<organism evidence="4 5">
    <name type="scientific">Candidatus Pullilachnospira stercoravium</name>
    <dbReference type="NCBI Taxonomy" id="2840913"/>
    <lineage>
        <taxon>Bacteria</taxon>
        <taxon>Bacillati</taxon>
        <taxon>Bacillota</taxon>
        <taxon>Clostridia</taxon>
        <taxon>Lachnospirales</taxon>
        <taxon>Lachnospiraceae</taxon>
        <taxon>Lachnospiraceae incertae sedis</taxon>
        <taxon>Candidatus Pullilachnospira</taxon>
    </lineage>
</organism>
<proteinExistence type="predicted"/>
<evidence type="ECO:0000256" key="3">
    <source>
        <dbReference type="SAM" id="Phobius"/>
    </source>
</evidence>
<evidence type="ECO:0000256" key="2">
    <source>
        <dbReference type="PIRSR" id="PIRSR605754-1"/>
    </source>
</evidence>
<dbReference type="NCBIfam" id="TIGR01076">
    <property type="entry name" value="sortase_fam"/>
    <property type="match status" value="1"/>
</dbReference>
<name>A0A9D1NSV6_9FIRM</name>
<dbReference type="Gene3D" id="2.40.260.10">
    <property type="entry name" value="Sortase"/>
    <property type="match status" value="1"/>
</dbReference>
<keyword evidence="1" id="KW-0378">Hydrolase</keyword>
<accession>A0A9D1NSV6</accession>
<dbReference type="Pfam" id="PF04203">
    <property type="entry name" value="Sortase"/>
    <property type="match status" value="1"/>
</dbReference>
<feature type="active site" description="Acyl-thioester intermediate" evidence="2">
    <location>
        <position position="209"/>
    </location>
</feature>
<evidence type="ECO:0000313" key="5">
    <source>
        <dbReference type="Proteomes" id="UP000886723"/>
    </source>
</evidence>
<keyword evidence="3" id="KW-0812">Transmembrane</keyword>
<protein>
    <submittedName>
        <fullName evidence="4">Class C sortase</fullName>
    </submittedName>
</protein>
<dbReference type="InterPro" id="IPR005754">
    <property type="entry name" value="Sortase"/>
</dbReference>
<feature type="active site" description="Proton donor/acceptor" evidence="2">
    <location>
        <position position="147"/>
    </location>
</feature>
<dbReference type="NCBIfam" id="NF033745">
    <property type="entry name" value="class_C_sortase"/>
    <property type="match status" value="1"/>
</dbReference>
<dbReference type="EMBL" id="DVON01000017">
    <property type="protein sequence ID" value="HIV11631.1"/>
    <property type="molecule type" value="Genomic_DNA"/>
</dbReference>
<feature type="transmembrane region" description="Helical" evidence="3">
    <location>
        <begin position="247"/>
        <end position="266"/>
    </location>
</feature>
<evidence type="ECO:0000313" key="4">
    <source>
        <dbReference type="EMBL" id="HIV11631.1"/>
    </source>
</evidence>
<dbReference type="InterPro" id="IPR042002">
    <property type="entry name" value="Sortase_C"/>
</dbReference>
<sequence length="277" mass="31182">MKKIKISTIVLILIFLVGLSLLLYPTVSDYWNSLHQSQAIVEYSRRVEEMDGELYEKLWNEAIEYNRVLADRSDRFEMTRADRQEYESLLNVSGNGIMGYIEVPAINCSLPIYHGTNEAVLQTSIGHLEGSSLPTGGAGTHCVVSGHRGLPSARLFTDLDKLTEGDIFILKVLDQTLTYEVDQILTVDPYDLSALAIDPQQDYCTLVTCTPYGINTHRLLVRGHRVENRTQTQDITEARDISQVNPVLILSLAAGVIIILIIILLVRARRKNRRNIE</sequence>
<dbReference type="CDD" id="cd05827">
    <property type="entry name" value="Sortase_C"/>
    <property type="match status" value="1"/>
</dbReference>
<reference evidence="4" key="2">
    <citation type="journal article" date="2021" name="PeerJ">
        <title>Extensive microbial diversity within the chicken gut microbiome revealed by metagenomics and culture.</title>
        <authorList>
            <person name="Gilroy R."/>
            <person name="Ravi A."/>
            <person name="Getino M."/>
            <person name="Pursley I."/>
            <person name="Horton D.L."/>
            <person name="Alikhan N.F."/>
            <person name="Baker D."/>
            <person name="Gharbi K."/>
            <person name="Hall N."/>
            <person name="Watson M."/>
            <person name="Adriaenssens E.M."/>
            <person name="Foster-Nyarko E."/>
            <person name="Jarju S."/>
            <person name="Secka A."/>
            <person name="Antonio M."/>
            <person name="Oren A."/>
            <person name="Chaudhuri R.R."/>
            <person name="La Ragione R."/>
            <person name="Hildebrand F."/>
            <person name="Pallen M.J."/>
        </authorList>
    </citation>
    <scope>NUCLEOTIDE SEQUENCE</scope>
    <source>
        <strain evidence="4">ChiBcec2-4451</strain>
    </source>
</reference>
<keyword evidence="3" id="KW-1133">Transmembrane helix</keyword>
<gene>
    <name evidence="4" type="ORF">IAA63_00635</name>
</gene>
<dbReference type="Proteomes" id="UP000886723">
    <property type="component" value="Unassembled WGS sequence"/>
</dbReference>
<keyword evidence="3" id="KW-0472">Membrane</keyword>
<dbReference type="AlphaFoldDB" id="A0A9D1NSV6"/>
<dbReference type="SUPFAM" id="SSF63817">
    <property type="entry name" value="Sortase"/>
    <property type="match status" value="1"/>
</dbReference>